<proteinExistence type="predicted"/>
<sequence>MKLVKKIVKTVVCDKHSGVIIIENQKEIHEELLEHVDDDRRSYDTLIRWVSCPKCRWVVVVDTEDFPCAGECKRKNLKKFTRNAKVSWPA</sequence>
<comment type="caution">
    <text evidence="1">The sequence shown here is derived from an EMBL/GenBank/DDBJ whole genome shotgun (WGS) entry which is preliminary data.</text>
</comment>
<name>A0A1F5X0G4_9BACT</name>
<dbReference type="Proteomes" id="UP000178114">
    <property type="component" value="Unassembled WGS sequence"/>
</dbReference>
<evidence type="ECO:0000313" key="1">
    <source>
        <dbReference type="EMBL" id="OGF81398.1"/>
    </source>
</evidence>
<organism evidence="1 2">
    <name type="scientific">Candidatus Giovannonibacteria bacterium RIFCSPLOWO2_01_FULL_45_34</name>
    <dbReference type="NCBI Taxonomy" id="1798351"/>
    <lineage>
        <taxon>Bacteria</taxon>
        <taxon>Candidatus Giovannoniibacteriota</taxon>
    </lineage>
</organism>
<gene>
    <name evidence="1" type="ORF">A2930_01210</name>
</gene>
<evidence type="ECO:0000313" key="2">
    <source>
        <dbReference type="Proteomes" id="UP000178114"/>
    </source>
</evidence>
<protein>
    <submittedName>
        <fullName evidence="1">Uncharacterized protein</fullName>
    </submittedName>
</protein>
<reference evidence="1 2" key="1">
    <citation type="journal article" date="2016" name="Nat. Commun.">
        <title>Thousands of microbial genomes shed light on interconnected biogeochemical processes in an aquifer system.</title>
        <authorList>
            <person name="Anantharaman K."/>
            <person name="Brown C.T."/>
            <person name="Hug L.A."/>
            <person name="Sharon I."/>
            <person name="Castelle C.J."/>
            <person name="Probst A.J."/>
            <person name="Thomas B.C."/>
            <person name="Singh A."/>
            <person name="Wilkins M.J."/>
            <person name="Karaoz U."/>
            <person name="Brodie E.L."/>
            <person name="Williams K.H."/>
            <person name="Hubbard S.S."/>
            <person name="Banfield J.F."/>
        </authorList>
    </citation>
    <scope>NUCLEOTIDE SEQUENCE [LARGE SCALE GENOMIC DNA]</scope>
</reference>
<dbReference type="EMBL" id="MFID01000011">
    <property type="protein sequence ID" value="OGF81398.1"/>
    <property type="molecule type" value="Genomic_DNA"/>
</dbReference>
<dbReference type="AlphaFoldDB" id="A0A1F5X0G4"/>
<accession>A0A1F5X0G4</accession>
<dbReference type="STRING" id="1798351.A2930_01210"/>